<protein>
    <submittedName>
        <fullName evidence="1">Uncharacterized protein</fullName>
    </submittedName>
</protein>
<keyword evidence="2" id="KW-1185">Reference proteome</keyword>
<dbReference type="RefSeq" id="WP_184856368.1">
    <property type="nucleotide sequence ID" value="NZ_JACHLK010000002.1"/>
</dbReference>
<dbReference type="Proteomes" id="UP000575083">
    <property type="component" value="Unassembled WGS sequence"/>
</dbReference>
<accession>A0A7X0PCE8</accession>
<organism evidence="1 2">
    <name type="scientific">Acidovorax soli</name>
    <dbReference type="NCBI Taxonomy" id="592050"/>
    <lineage>
        <taxon>Bacteria</taxon>
        <taxon>Pseudomonadati</taxon>
        <taxon>Pseudomonadota</taxon>
        <taxon>Betaproteobacteria</taxon>
        <taxon>Burkholderiales</taxon>
        <taxon>Comamonadaceae</taxon>
        <taxon>Acidovorax</taxon>
    </lineage>
</organism>
<dbReference type="EMBL" id="JACHLK010000002">
    <property type="protein sequence ID" value="MBB6558966.1"/>
    <property type="molecule type" value="Genomic_DNA"/>
</dbReference>
<name>A0A7X0PCE8_9BURK</name>
<gene>
    <name evidence="1" type="ORF">HNP48_001630</name>
</gene>
<dbReference type="AlphaFoldDB" id="A0A7X0PCE8"/>
<reference evidence="1 2" key="1">
    <citation type="submission" date="2020-08" db="EMBL/GenBank/DDBJ databases">
        <title>Functional genomics of gut bacteria from endangered species of beetles.</title>
        <authorList>
            <person name="Carlos-Shanley C."/>
        </authorList>
    </citation>
    <scope>NUCLEOTIDE SEQUENCE [LARGE SCALE GENOMIC DNA]</scope>
    <source>
        <strain evidence="1 2">S00198</strain>
    </source>
</reference>
<comment type="caution">
    <text evidence="1">The sequence shown here is derived from an EMBL/GenBank/DDBJ whole genome shotgun (WGS) entry which is preliminary data.</text>
</comment>
<evidence type="ECO:0000313" key="2">
    <source>
        <dbReference type="Proteomes" id="UP000575083"/>
    </source>
</evidence>
<proteinExistence type="predicted"/>
<evidence type="ECO:0000313" key="1">
    <source>
        <dbReference type="EMBL" id="MBB6558966.1"/>
    </source>
</evidence>
<sequence length="180" mass="19177">MACLAVAGCSGTGPAPVQRTAAEDPTAACLAGLDKHAALSVLKPRLASVADAEAAPPALRTSMATPTPDERRAIQAWAGLRKDCVNAGAEFRLRNAPPAYADLVEEENSRTTVLLSRLYVGQIGYGEFINERIALGSEMKGRRLNAREPHQRANAPIRQEEAAQRKAELSAALVLLQLPQ</sequence>